<name>A0A1R3UZN3_9HYPH</name>
<evidence type="ECO:0000313" key="2">
    <source>
        <dbReference type="EMBL" id="SIT53092.1"/>
    </source>
</evidence>
<dbReference type="STRING" id="1631249.BQ8794_10462"/>
<sequence length="62" mass="7001">MRDDFAAINIFDACQLYAIISFGFITQQSGRQDVGNHQQAARHRFPTRTARHRAAQRSHTGG</sequence>
<reference evidence="3" key="1">
    <citation type="submission" date="2017-01" db="EMBL/GenBank/DDBJ databases">
        <authorList>
            <person name="Brunel B."/>
        </authorList>
    </citation>
    <scope>NUCLEOTIDE SEQUENCE [LARGE SCALE GENOMIC DNA]</scope>
</reference>
<evidence type="ECO:0000256" key="1">
    <source>
        <dbReference type="SAM" id="MobiDB-lite"/>
    </source>
</evidence>
<dbReference type="AlphaFoldDB" id="A0A1R3UZN3"/>
<organism evidence="2 3">
    <name type="scientific">Mesorhizobium prunaredense</name>
    <dbReference type="NCBI Taxonomy" id="1631249"/>
    <lineage>
        <taxon>Bacteria</taxon>
        <taxon>Pseudomonadati</taxon>
        <taxon>Pseudomonadota</taxon>
        <taxon>Alphaproteobacteria</taxon>
        <taxon>Hyphomicrobiales</taxon>
        <taxon>Phyllobacteriaceae</taxon>
        <taxon>Mesorhizobium</taxon>
    </lineage>
</organism>
<dbReference type="Proteomes" id="UP000188388">
    <property type="component" value="Unassembled WGS sequence"/>
</dbReference>
<feature type="region of interest" description="Disordered" evidence="1">
    <location>
        <begin position="31"/>
        <end position="62"/>
    </location>
</feature>
<gene>
    <name evidence="2" type="ORF">BQ8794_10462</name>
</gene>
<protein>
    <submittedName>
        <fullName evidence="2">Uncharacterized protein</fullName>
    </submittedName>
</protein>
<dbReference type="EMBL" id="FTPD01000001">
    <property type="protein sequence ID" value="SIT53092.1"/>
    <property type="molecule type" value="Genomic_DNA"/>
</dbReference>
<proteinExistence type="predicted"/>
<evidence type="ECO:0000313" key="3">
    <source>
        <dbReference type="Proteomes" id="UP000188388"/>
    </source>
</evidence>
<keyword evidence="3" id="KW-1185">Reference proteome</keyword>
<feature type="compositionally biased region" description="Basic residues" evidence="1">
    <location>
        <begin position="40"/>
        <end position="56"/>
    </location>
</feature>
<accession>A0A1R3UZN3</accession>